<reference evidence="2 3" key="1">
    <citation type="submission" date="2016-06" db="EMBL/GenBank/DDBJ databases">
        <authorList>
            <person name="Kjaerup R.B."/>
            <person name="Dalgaard T.S."/>
            <person name="Juul-Madsen H.R."/>
        </authorList>
    </citation>
    <scope>NUCLEOTIDE SEQUENCE [LARGE SCALE GENOMIC DNA]</scope>
    <source>
        <strain evidence="2 3">1081914.2</strain>
    </source>
</reference>
<feature type="compositionally biased region" description="Polar residues" evidence="1">
    <location>
        <begin position="73"/>
        <end position="87"/>
    </location>
</feature>
<proteinExistence type="predicted"/>
<name>A0A1A3BBG0_MYCAS</name>
<sequence length="125" mass="14392">MRRFWEPWLSEIEAASAAGDDVRLAAVLDDLWRFPFHEQRARRHDCWDIVGFIRLARRAASWPGAFVQGAQHFSSTLRSSRKGSVTPTRRPGQATAAMAPRPLCQFRRRPRKLVVAQMRLASDYE</sequence>
<organism evidence="2 3">
    <name type="scientific">Mycobacterium asiaticum</name>
    <dbReference type="NCBI Taxonomy" id="1790"/>
    <lineage>
        <taxon>Bacteria</taxon>
        <taxon>Bacillati</taxon>
        <taxon>Actinomycetota</taxon>
        <taxon>Actinomycetes</taxon>
        <taxon>Mycobacteriales</taxon>
        <taxon>Mycobacteriaceae</taxon>
        <taxon>Mycobacterium</taxon>
    </lineage>
</organism>
<dbReference type="EMBL" id="LZKQ01000337">
    <property type="protein sequence ID" value="OBI72314.1"/>
    <property type="molecule type" value="Genomic_DNA"/>
</dbReference>
<accession>A0A1A3BBG0</accession>
<gene>
    <name evidence="2" type="ORF">A9X01_08445</name>
</gene>
<dbReference type="Proteomes" id="UP000093795">
    <property type="component" value="Unassembled WGS sequence"/>
</dbReference>
<evidence type="ECO:0000313" key="3">
    <source>
        <dbReference type="Proteomes" id="UP000093795"/>
    </source>
</evidence>
<comment type="caution">
    <text evidence="2">The sequence shown here is derived from an EMBL/GenBank/DDBJ whole genome shotgun (WGS) entry which is preliminary data.</text>
</comment>
<evidence type="ECO:0000313" key="2">
    <source>
        <dbReference type="EMBL" id="OBI72314.1"/>
    </source>
</evidence>
<protein>
    <submittedName>
        <fullName evidence="2">Uncharacterized protein</fullName>
    </submittedName>
</protein>
<evidence type="ECO:0000256" key="1">
    <source>
        <dbReference type="SAM" id="MobiDB-lite"/>
    </source>
</evidence>
<dbReference type="AlphaFoldDB" id="A0A1A3BBG0"/>
<feature type="region of interest" description="Disordered" evidence="1">
    <location>
        <begin position="73"/>
        <end position="98"/>
    </location>
</feature>